<evidence type="ECO:0000256" key="10">
    <source>
        <dbReference type="ARBA" id="ARBA00048881"/>
    </source>
</evidence>
<dbReference type="PANTHER" id="PTHR11474">
    <property type="entry name" value="TYROSINASE FAMILY MEMBER"/>
    <property type="match status" value="1"/>
</dbReference>
<feature type="domain" description="Tyrosinase copper-binding" evidence="12">
    <location>
        <begin position="366"/>
        <end position="377"/>
    </location>
</feature>
<evidence type="ECO:0000256" key="3">
    <source>
        <dbReference type="ARBA" id="ARBA00011906"/>
    </source>
</evidence>
<keyword evidence="7" id="KW-0503">Monooxygenase</keyword>
<feature type="compositionally biased region" description="Low complexity" evidence="11">
    <location>
        <begin position="610"/>
        <end position="620"/>
    </location>
</feature>
<comment type="catalytic activity">
    <reaction evidence="10">
        <text>L-tyrosine + O2 = L-dopaquinone + H2O</text>
        <dbReference type="Rhea" id="RHEA:18117"/>
        <dbReference type="ChEBI" id="CHEBI:15377"/>
        <dbReference type="ChEBI" id="CHEBI:15379"/>
        <dbReference type="ChEBI" id="CHEBI:57924"/>
        <dbReference type="ChEBI" id="CHEBI:58315"/>
        <dbReference type="EC" id="1.14.18.1"/>
    </reaction>
</comment>
<dbReference type="GO" id="GO:0004503">
    <property type="term" value="F:tyrosinase activity"/>
    <property type="evidence" value="ECO:0007669"/>
    <property type="project" value="UniProtKB-EC"/>
</dbReference>
<reference evidence="13" key="1">
    <citation type="journal article" date="2023" name="Mol. Phylogenet. Evol.">
        <title>Genome-scale phylogeny and comparative genomics of the fungal order Sordariales.</title>
        <authorList>
            <person name="Hensen N."/>
            <person name="Bonometti L."/>
            <person name="Westerberg I."/>
            <person name="Brannstrom I.O."/>
            <person name="Guillou S."/>
            <person name="Cros-Aarteil S."/>
            <person name="Calhoun S."/>
            <person name="Haridas S."/>
            <person name="Kuo A."/>
            <person name="Mondo S."/>
            <person name="Pangilinan J."/>
            <person name="Riley R."/>
            <person name="LaButti K."/>
            <person name="Andreopoulos B."/>
            <person name="Lipzen A."/>
            <person name="Chen C."/>
            <person name="Yan M."/>
            <person name="Daum C."/>
            <person name="Ng V."/>
            <person name="Clum A."/>
            <person name="Steindorff A."/>
            <person name="Ohm R.A."/>
            <person name="Martin F."/>
            <person name="Silar P."/>
            <person name="Natvig D.O."/>
            <person name="Lalanne C."/>
            <person name="Gautier V."/>
            <person name="Ament-Velasquez S.L."/>
            <person name="Kruys A."/>
            <person name="Hutchinson M.I."/>
            <person name="Powell A.J."/>
            <person name="Barry K."/>
            <person name="Miller A.N."/>
            <person name="Grigoriev I.V."/>
            <person name="Debuchy R."/>
            <person name="Gladieux P."/>
            <person name="Hiltunen Thoren M."/>
            <person name="Johannesson H."/>
        </authorList>
    </citation>
    <scope>NUCLEOTIDE SEQUENCE</scope>
    <source>
        <strain evidence="13">CBS 958.72</strain>
    </source>
</reference>
<feature type="region of interest" description="Disordered" evidence="11">
    <location>
        <begin position="698"/>
        <end position="721"/>
    </location>
</feature>
<accession>A0AAE0MYQ7</accession>
<keyword evidence="14" id="KW-1185">Reference proteome</keyword>
<dbReference type="GO" id="GO:0042438">
    <property type="term" value="P:melanin biosynthetic process"/>
    <property type="evidence" value="ECO:0007669"/>
    <property type="project" value="UniProtKB-KW"/>
</dbReference>
<comment type="cofactor">
    <cofactor evidence="1">
        <name>Cu(2+)</name>
        <dbReference type="ChEBI" id="CHEBI:29036"/>
    </cofactor>
</comment>
<dbReference type="InterPro" id="IPR050316">
    <property type="entry name" value="Tyrosinase/Hemocyanin"/>
</dbReference>
<dbReference type="InterPro" id="IPR041640">
    <property type="entry name" value="Tyrosinase_C"/>
</dbReference>
<protein>
    <recommendedName>
        <fullName evidence="3">tyrosinase</fullName>
        <ecNumber evidence="3">1.14.18.1</ecNumber>
    </recommendedName>
</protein>
<evidence type="ECO:0000313" key="13">
    <source>
        <dbReference type="EMBL" id="KAK3361986.1"/>
    </source>
</evidence>
<dbReference type="InterPro" id="IPR008922">
    <property type="entry name" value="Di-copper_centre_dom_sf"/>
</dbReference>
<dbReference type="Proteomes" id="UP001287356">
    <property type="component" value="Unassembled WGS sequence"/>
</dbReference>
<gene>
    <name evidence="13" type="ORF">B0T24DRAFT_690597</name>
</gene>
<evidence type="ECO:0000256" key="4">
    <source>
        <dbReference type="ARBA" id="ARBA00022723"/>
    </source>
</evidence>
<reference evidence="13" key="2">
    <citation type="submission" date="2023-06" db="EMBL/GenBank/DDBJ databases">
        <authorList>
            <consortium name="Lawrence Berkeley National Laboratory"/>
            <person name="Haridas S."/>
            <person name="Hensen N."/>
            <person name="Bonometti L."/>
            <person name="Westerberg I."/>
            <person name="Brannstrom I.O."/>
            <person name="Guillou S."/>
            <person name="Cros-Aarteil S."/>
            <person name="Calhoun S."/>
            <person name="Kuo A."/>
            <person name="Mondo S."/>
            <person name="Pangilinan J."/>
            <person name="Riley R."/>
            <person name="Labutti K."/>
            <person name="Andreopoulos B."/>
            <person name="Lipzen A."/>
            <person name="Chen C."/>
            <person name="Yanf M."/>
            <person name="Daum C."/>
            <person name="Ng V."/>
            <person name="Clum A."/>
            <person name="Steindorff A."/>
            <person name="Ohm R."/>
            <person name="Martin F."/>
            <person name="Silar P."/>
            <person name="Natvig D."/>
            <person name="Lalanne C."/>
            <person name="Gautier V."/>
            <person name="Ament-Velasquez S.L."/>
            <person name="Kruys A."/>
            <person name="Hutchinson M.I."/>
            <person name="Powell A.J."/>
            <person name="Barry K."/>
            <person name="Miller A.N."/>
            <person name="Grigoriev I.V."/>
            <person name="Debuchy R."/>
            <person name="Gladieux P."/>
            <person name="Thoren M.H."/>
            <person name="Johannesson H."/>
        </authorList>
    </citation>
    <scope>NUCLEOTIDE SEQUENCE</scope>
    <source>
        <strain evidence="13">CBS 958.72</strain>
    </source>
</reference>
<keyword evidence="8" id="KW-0470">Melanin biosynthesis</keyword>
<keyword evidence="4" id="KW-0479">Metal-binding</keyword>
<comment type="catalytic activity">
    <reaction evidence="9">
        <text>2 L-dopa + O2 = 2 L-dopaquinone + 2 H2O</text>
        <dbReference type="Rhea" id="RHEA:34287"/>
        <dbReference type="ChEBI" id="CHEBI:15377"/>
        <dbReference type="ChEBI" id="CHEBI:15379"/>
        <dbReference type="ChEBI" id="CHEBI:57504"/>
        <dbReference type="ChEBI" id="CHEBI:57924"/>
        <dbReference type="EC" id="1.14.18.1"/>
    </reaction>
</comment>
<evidence type="ECO:0000256" key="1">
    <source>
        <dbReference type="ARBA" id="ARBA00001973"/>
    </source>
</evidence>
<dbReference type="Gene3D" id="2.60.310.20">
    <property type="match status" value="1"/>
</dbReference>
<dbReference type="AlphaFoldDB" id="A0AAE0MYQ7"/>
<evidence type="ECO:0000313" key="14">
    <source>
        <dbReference type="Proteomes" id="UP001287356"/>
    </source>
</evidence>
<dbReference type="PROSITE" id="PS00498">
    <property type="entry name" value="TYROSINASE_2"/>
    <property type="match status" value="1"/>
</dbReference>
<dbReference type="EMBL" id="JAULSN010000010">
    <property type="protein sequence ID" value="KAK3361986.1"/>
    <property type="molecule type" value="Genomic_DNA"/>
</dbReference>
<comment type="similarity">
    <text evidence="2">Belongs to the tyrosinase family.</text>
</comment>
<dbReference type="PANTHER" id="PTHR11474:SF76">
    <property type="entry name" value="SHKT DOMAIN-CONTAINING PROTEIN"/>
    <property type="match status" value="1"/>
</dbReference>
<proteinExistence type="inferred from homology"/>
<evidence type="ECO:0000256" key="8">
    <source>
        <dbReference type="ARBA" id="ARBA00023101"/>
    </source>
</evidence>
<dbReference type="PRINTS" id="PR00092">
    <property type="entry name" value="TYROSINASE"/>
</dbReference>
<evidence type="ECO:0000256" key="11">
    <source>
        <dbReference type="SAM" id="MobiDB-lite"/>
    </source>
</evidence>
<comment type="caution">
    <text evidence="13">The sequence shown here is derived from an EMBL/GenBank/DDBJ whole genome shotgun (WGS) entry which is preliminary data.</text>
</comment>
<evidence type="ECO:0000256" key="5">
    <source>
        <dbReference type="ARBA" id="ARBA00023002"/>
    </source>
</evidence>
<name>A0AAE0MYQ7_9PEZI</name>
<sequence>MVPKSLDPLGGYYPIVGIQEGLDCDKANPLRKVPQRMELDDWFTSDKLIHINQRSLFFPAFNAFCGAPPEEKFSFFQIAGTLAGIHGKPYVSWDEPEEGGGESYCTHGEARFATWHRPYLLLFEQIIYEYMKDYAVNNFTGDDLQDLLKAADEWRLPYWDWAAKKPDPTDKEKPWDYNIPQAFEETNKKVEIRISSGSRKADNGLYRFKMPEDMTMGDEKLLPKTLRITSYNGSNEDGNFTTPFGEVKSTSRHPEGVGLTKDFIDGVQNNSKLVWTLRNFRYPSPDTVKTGVMNEGIRDAYYRLFPIAKFQDFASTEFTGKKNVYANCEALHNNMHRWCGGPSAPKDGDTVSQLGHMSVVAVAAFDPLFWFHHCNMDRTIAIWQAIHEGKDDWFNLDDAGEKEAAEAPLRPFHKDTQGSYWDSNDARNITSLGYTYPILDKQPYIADSVYDRQAHLNAIKSELTDKYNAARNAAEKSVISADPGDTDGIPLMSMKAMIAAAPDRDGVLGGTFDDYAVNVAYEKMALGGRQFTVHIFVGKVPSTLPYDFQDPEGSLVGQVVNFTSLATEAGGGGQGCTKCTQQAVDRTQATGRVVLTNGLITRWKQQLVHTPRPSTSSSGGSPPPAVLASMSPVDVVHFLEANLHWRVTTDDDGLLVDDLDAVLPSLKVSLVAGKAQHFPDPAELSRFWDYRPAYQVTAGRPGGAKREDSLYPAGEEWQAEA</sequence>
<evidence type="ECO:0000259" key="12">
    <source>
        <dbReference type="PROSITE" id="PS00498"/>
    </source>
</evidence>
<evidence type="ECO:0000256" key="9">
    <source>
        <dbReference type="ARBA" id="ARBA00048233"/>
    </source>
</evidence>
<evidence type="ECO:0000256" key="7">
    <source>
        <dbReference type="ARBA" id="ARBA00023033"/>
    </source>
</evidence>
<dbReference type="InterPro" id="IPR002227">
    <property type="entry name" value="Tyrosinase_Cu-bd"/>
</dbReference>
<keyword evidence="5" id="KW-0560">Oxidoreductase</keyword>
<dbReference type="SUPFAM" id="SSF48056">
    <property type="entry name" value="Di-copper centre-containing domain"/>
    <property type="match status" value="1"/>
</dbReference>
<evidence type="ECO:0000256" key="2">
    <source>
        <dbReference type="ARBA" id="ARBA00009928"/>
    </source>
</evidence>
<dbReference type="Gene3D" id="1.10.1280.10">
    <property type="entry name" value="Di-copper center containing domain from catechol oxidase"/>
    <property type="match status" value="1"/>
</dbReference>
<dbReference type="GO" id="GO:0046872">
    <property type="term" value="F:metal ion binding"/>
    <property type="evidence" value="ECO:0007669"/>
    <property type="project" value="UniProtKB-KW"/>
</dbReference>
<dbReference type="EC" id="1.14.18.1" evidence="3"/>
<dbReference type="Pfam" id="PF18132">
    <property type="entry name" value="Tyrosinase_C"/>
    <property type="match status" value="1"/>
</dbReference>
<keyword evidence="6" id="KW-0186">Copper</keyword>
<feature type="region of interest" description="Disordered" evidence="11">
    <location>
        <begin position="606"/>
        <end position="626"/>
    </location>
</feature>
<organism evidence="13 14">
    <name type="scientific">Lasiosphaeria ovina</name>
    <dbReference type="NCBI Taxonomy" id="92902"/>
    <lineage>
        <taxon>Eukaryota</taxon>
        <taxon>Fungi</taxon>
        <taxon>Dikarya</taxon>
        <taxon>Ascomycota</taxon>
        <taxon>Pezizomycotina</taxon>
        <taxon>Sordariomycetes</taxon>
        <taxon>Sordariomycetidae</taxon>
        <taxon>Sordariales</taxon>
        <taxon>Lasiosphaeriaceae</taxon>
        <taxon>Lasiosphaeria</taxon>
    </lineage>
</organism>
<evidence type="ECO:0000256" key="6">
    <source>
        <dbReference type="ARBA" id="ARBA00023008"/>
    </source>
</evidence>
<dbReference type="Pfam" id="PF00264">
    <property type="entry name" value="Tyrosinase"/>
    <property type="match status" value="1"/>
</dbReference>